<evidence type="ECO:0000313" key="9">
    <source>
        <dbReference type="Proteomes" id="UP000436088"/>
    </source>
</evidence>
<keyword evidence="5" id="KW-0472">Membrane</keyword>
<dbReference type="Pfam" id="PF00005">
    <property type="entry name" value="ABC_tran"/>
    <property type="match status" value="1"/>
</dbReference>
<accession>A0A6A3BE62</accession>
<evidence type="ECO:0000256" key="4">
    <source>
        <dbReference type="ARBA" id="ARBA00022989"/>
    </source>
</evidence>
<name>A0A6A3BE62_HIBSY</name>
<keyword evidence="4" id="KW-1133">Transmembrane helix</keyword>
<evidence type="ECO:0000256" key="5">
    <source>
        <dbReference type="ARBA" id="ARBA00023136"/>
    </source>
</evidence>
<protein>
    <submittedName>
        <fullName evidence="8">E3 ubiquitin-protein ligase PUB23-like</fullName>
    </submittedName>
</protein>
<dbReference type="GO" id="GO:0005886">
    <property type="term" value="C:plasma membrane"/>
    <property type="evidence" value="ECO:0007669"/>
    <property type="project" value="TreeGrafter"/>
</dbReference>
<feature type="domain" description="ABC-2 type transporter transmembrane" evidence="7">
    <location>
        <begin position="250"/>
        <end position="417"/>
    </location>
</feature>
<evidence type="ECO:0000313" key="8">
    <source>
        <dbReference type="EMBL" id="KAE8713069.1"/>
    </source>
</evidence>
<evidence type="ECO:0000259" key="6">
    <source>
        <dbReference type="Pfam" id="PF00005"/>
    </source>
</evidence>
<dbReference type="InterPro" id="IPR050352">
    <property type="entry name" value="ABCG_transporters"/>
</dbReference>
<evidence type="ECO:0000259" key="7">
    <source>
        <dbReference type="Pfam" id="PF01061"/>
    </source>
</evidence>
<reference evidence="8" key="1">
    <citation type="submission" date="2019-09" db="EMBL/GenBank/DDBJ databases">
        <title>Draft genome information of white flower Hibiscus syriacus.</title>
        <authorList>
            <person name="Kim Y.-M."/>
        </authorList>
    </citation>
    <scope>NUCLEOTIDE SEQUENCE [LARGE SCALE GENOMIC DNA]</scope>
    <source>
        <strain evidence="8">YM2019G1</strain>
    </source>
</reference>
<dbReference type="Proteomes" id="UP000436088">
    <property type="component" value="Unassembled WGS sequence"/>
</dbReference>
<comment type="caution">
    <text evidence="8">The sequence shown here is derived from an EMBL/GenBank/DDBJ whole genome shotgun (WGS) entry which is preliminary data.</text>
</comment>
<dbReference type="InterPro" id="IPR003439">
    <property type="entry name" value="ABC_transporter-like_ATP-bd"/>
</dbReference>
<dbReference type="InterPro" id="IPR027417">
    <property type="entry name" value="P-loop_NTPase"/>
</dbReference>
<dbReference type="Pfam" id="PF01061">
    <property type="entry name" value="ABC2_membrane"/>
    <property type="match status" value="1"/>
</dbReference>
<dbReference type="SUPFAM" id="SSF52540">
    <property type="entry name" value="P-loop containing nucleoside triphosphate hydrolases"/>
    <property type="match status" value="1"/>
</dbReference>
<keyword evidence="2" id="KW-0813">Transport</keyword>
<dbReference type="AlphaFoldDB" id="A0A6A3BE62"/>
<evidence type="ECO:0000256" key="2">
    <source>
        <dbReference type="ARBA" id="ARBA00022448"/>
    </source>
</evidence>
<dbReference type="PANTHER" id="PTHR48041">
    <property type="entry name" value="ABC TRANSPORTER G FAMILY MEMBER 28"/>
    <property type="match status" value="1"/>
</dbReference>
<evidence type="ECO:0000256" key="3">
    <source>
        <dbReference type="ARBA" id="ARBA00022692"/>
    </source>
</evidence>
<dbReference type="PANTHER" id="PTHR48041:SF22">
    <property type="entry name" value="ABC TRANSPORTER G FAMILY MEMBER 9"/>
    <property type="match status" value="1"/>
</dbReference>
<dbReference type="GO" id="GO:0005524">
    <property type="term" value="F:ATP binding"/>
    <property type="evidence" value="ECO:0007669"/>
    <property type="project" value="InterPro"/>
</dbReference>
<organism evidence="8 9">
    <name type="scientific">Hibiscus syriacus</name>
    <name type="common">Rose of Sharon</name>
    <dbReference type="NCBI Taxonomy" id="106335"/>
    <lineage>
        <taxon>Eukaryota</taxon>
        <taxon>Viridiplantae</taxon>
        <taxon>Streptophyta</taxon>
        <taxon>Embryophyta</taxon>
        <taxon>Tracheophyta</taxon>
        <taxon>Spermatophyta</taxon>
        <taxon>Magnoliopsida</taxon>
        <taxon>eudicotyledons</taxon>
        <taxon>Gunneridae</taxon>
        <taxon>Pentapetalae</taxon>
        <taxon>rosids</taxon>
        <taxon>malvids</taxon>
        <taxon>Malvales</taxon>
        <taxon>Malvaceae</taxon>
        <taxon>Malvoideae</taxon>
        <taxon>Hibiscus</taxon>
    </lineage>
</organism>
<dbReference type="EMBL" id="VEPZ02000883">
    <property type="protein sequence ID" value="KAE8713069.1"/>
    <property type="molecule type" value="Genomic_DNA"/>
</dbReference>
<evidence type="ECO:0000256" key="1">
    <source>
        <dbReference type="ARBA" id="ARBA00004141"/>
    </source>
</evidence>
<sequence>MAEDLDIEVANNAIDSARWSPRRSPHRRHNLQRQAFLRFDEAKHRFVTQDDVLYPHLTVTETLVFTALLRLPNSFTRQEKIMPEAVINQLGLDNCKDCIIGNSFSERSFGWERKRVSIGQEMLINPSLLLLDEPTSGLDSTTAQRIVSTLSKQAQPLYFGRGSAAMDYFRALICPVGRHEPFGFSIGPFKCLTRTVIAITIEPSTRSSNGGRRLGGNSSPYYFKGDLRKGNMIIFDIQHCRGPCRSCPIRTLWWQSGIAHLQDQIGFLSFFIRILGYVPSVPSDFHLPSRTFNARERTVLGNVSAIFVLHVENRIRSPHGAYSSHSFHHISYWMAGLKPTAGNFLYTLSVLFYVLASQGMGLAIGALVMNQKTRPFSVQSSCLCSYSRGYYIQHIPGFISWIKYISLSHYTYKLLLGLIPGGSVIDVSSKTPIKESTSNFDISYLLQTISNPDLQKALSSIQDIERHGVVLDGEIAAVCFKRGNFDLAAKSYENVCALYVGEGWQDLLAEVLPNLAECQRILNDQAGYLSSSVRLLSLDKGIFSIRERQAFQAEVVSLAHSEMKHPVPLDVSSLITFSGNSGPPLELCDGILLRSSSATVLKPVRNTITYPLPPQKPGSQVLGVITGNIGHWLLDLNSFSKAGPADSDDFFLYENDPPHLEGNLSFSDFNAAQSSTDTSNSGDARNYYNKDFEQLSLLDGKIEFPDWASDVTSILWIPICDIDDKLARGGPAVTNIVEGVRTIALKLEFGVSNNQIYDKTIALHFTDPFHVSIRVADLVGTGMPRRMPYNTADLVMHISYVRGFDLTIHGKGGMFLSPKSKVYKLFPFSLLNDNSWFKDIYFRTMHATHCRLCPPPSPRATGYRLGEYKLQSCLTLPRLHLAS</sequence>
<dbReference type="GO" id="GO:0140359">
    <property type="term" value="F:ABC-type transporter activity"/>
    <property type="evidence" value="ECO:0007669"/>
    <property type="project" value="InterPro"/>
</dbReference>
<keyword evidence="9" id="KW-1185">Reference proteome</keyword>
<dbReference type="GO" id="GO:0016887">
    <property type="term" value="F:ATP hydrolysis activity"/>
    <property type="evidence" value="ECO:0007669"/>
    <property type="project" value="InterPro"/>
</dbReference>
<dbReference type="InterPro" id="IPR013525">
    <property type="entry name" value="ABC2_TM"/>
</dbReference>
<gene>
    <name evidence="8" type="ORF">F3Y22_tig00110220pilonHSYRG00164</name>
</gene>
<keyword evidence="3" id="KW-0812">Transmembrane</keyword>
<proteinExistence type="predicted"/>
<dbReference type="Gene3D" id="3.40.50.300">
    <property type="entry name" value="P-loop containing nucleotide triphosphate hydrolases"/>
    <property type="match status" value="1"/>
</dbReference>
<comment type="subcellular location">
    <subcellularLocation>
        <location evidence="1">Membrane</location>
        <topology evidence="1">Multi-pass membrane protein</topology>
    </subcellularLocation>
</comment>
<feature type="domain" description="ABC transporter" evidence="6">
    <location>
        <begin position="39"/>
        <end position="136"/>
    </location>
</feature>